<evidence type="ECO:0000313" key="2">
    <source>
        <dbReference type="Proteomes" id="UP000094009"/>
    </source>
</evidence>
<dbReference type="InterPro" id="IPR008775">
    <property type="entry name" value="Phytyl_CoA_dOase-like"/>
</dbReference>
<evidence type="ECO:0000313" key="1">
    <source>
        <dbReference type="EMBL" id="OAZ08485.1"/>
    </source>
</evidence>
<dbReference type="EMBL" id="JPVZ01000009">
    <property type="protein sequence ID" value="OAZ08485.1"/>
    <property type="molecule type" value="Genomic_DNA"/>
</dbReference>
<dbReference type="GO" id="GO:0016706">
    <property type="term" value="F:2-oxoglutarate-dependent dioxygenase activity"/>
    <property type="evidence" value="ECO:0007669"/>
    <property type="project" value="UniProtKB-ARBA"/>
</dbReference>
<accession>A0A853KVX9</accession>
<comment type="caution">
    <text evidence="1">The sequence shown here is derived from an EMBL/GenBank/DDBJ whole genome shotgun (WGS) entry which is preliminary data.</text>
</comment>
<gene>
    <name evidence="1" type="ORF">TH4_17740</name>
</gene>
<dbReference type="Pfam" id="PF05721">
    <property type="entry name" value="PhyH"/>
    <property type="match status" value="1"/>
</dbReference>
<dbReference type="AlphaFoldDB" id="A0A853KVX9"/>
<reference evidence="1 2" key="1">
    <citation type="submission" date="2014-07" db="EMBL/GenBank/DDBJ databases">
        <title>Draft genome sequence of Thalassospira tepidiphila 1-1B.</title>
        <authorList>
            <person name="Lai Q."/>
            <person name="Shao Z."/>
        </authorList>
    </citation>
    <scope>NUCLEOTIDE SEQUENCE [LARGE SCALE GENOMIC DNA]</scope>
    <source>
        <strain evidence="1 2">MCCC 1A03514</strain>
    </source>
</reference>
<dbReference type="Proteomes" id="UP000094009">
    <property type="component" value="Unassembled WGS sequence"/>
</dbReference>
<dbReference type="RefSeq" id="WP_064782079.1">
    <property type="nucleotide sequence ID" value="NZ_JPVZ01000009.1"/>
</dbReference>
<dbReference type="SUPFAM" id="SSF51197">
    <property type="entry name" value="Clavaminate synthase-like"/>
    <property type="match status" value="1"/>
</dbReference>
<name>A0A853KVX9_9PROT</name>
<sequence>MNAATLEDITLKNGFQEEDVERALRKFGVAVLPSWVSQPNLDNLRAEWEHIRSLRNKDEVAYVRKVGGDIADYAAFDRGSVTAPTFETVDKVFADDKIVQLTEKIVGRPCMLNTEIYATHDIGTGKEVAPSHFDKTWNLKFMVYLEDILETGRGAFGVHPGSAPLARQQFRAWFSQLEHNGTITVGVPEFYTMNNEVLPEGLPPFVEILAPAGSLIIFNTDVFHRGSFLKEGCERKIMRAHTYPGTRLLGFGDKLSKRTRQWERGEKWEISGAAYSQFSEQGIVELYYDLRHKFTKHLSVGKHFAGKMFTIPNRVLTKSAAVVSRISKR</sequence>
<protein>
    <recommendedName>
        <fullName evidence="3">Phytanoyl-CoA dioxygenase</fullName>
    </recommendedName>
</protein>
<organism evidence="1 2">
    <name type="scientific">Thalassospira tepidiphila MCCC 1A03514</name>
    <dbReference type="NCBI Taxonomy" id="1177930"/>
    <lineage>
        <taxon>Bacteria</taxon>
        <taxon>Pseudomonadati</taxon>
        <taxon>Pseudomonadota</taxon>
        <taxon>Alphaproteobacteria</taxon>
        <taxon>Rhodospirillales</taxon>
        <taxon>Thalassospiraceae</taxon>
        <taxon>Thalassospira</taxon>
    </lineage>
</organism>
<dbReference type="Gene3D" id="2.60.120.620">
    <property type="entry name" value="q2cbj1_9rhob like domain"/>
    <property type="match status" value="1"/>
</dbReference>
<proteinExistence type="predicted"/>
<evidence type="ECO:0008006" key="3">
    <source>
        <dbReference type="Google" id="ProtNLM"/>
    </source>
</evidence>